<gene>
    <name evidence="1" type="ORF">AYI68_g1031</name>
</gene>
<organism evidence="1 2">
    <name type="scientific">Smittium mucronatum</name>
    <dbReference type="NCBI Taxonomy" id="133383"/>
    <lineage>
        <taxon>Eukaryota</taxon>
        <taxon>Fungi</taxon>
        <taxon>Fungi incertae sedis</taxon>
        <taxon>Zoopagomycota</taxon>
        <taxon>Kickxellomycotina</taxon>
        <taxon>Harpellomycetes</taxon>
        <taxon>Harpellales</taxon>
        <taxon>Legeriomycetaceae</taxon>
        <taxon>Smittium</taxon>
    </lineage>
</organism>
<evidence type="ECO:0000313" key="1">
    <source>
        <dbReference type="EMBL" id="OLY84798.1"/>
    </source>
</evidence>
<evidence type="ECO:0000313" key="2">
    <source>
        <dbReference type="Proteomes" id="UP000187455"/>
    </source>
</evidence>
<proteinExistence type="predicted"/>
<accession>A0A1R0H6T7</accession>
<keyword evidence="2" id="KW-1185">Reference proteome</keyword>
<reference evidence="1 2" key="1">
    <citation type="journal article" date="2016" name="Mol. Biol. Evol.">
        <title>Genome-Wide Survey of Gut Fungi (Harpellales) Reveals the First Horizontally Transferred Ubiquitin Gene from a Mosquito Host.</title>
        <authorList>
            <person name="Wang Y."/>
            <person name="White M.M."/>
            <person name="Kvist S."/>
            <person name="Moncalvo J.M."/>
        </authorList>
    </citation>
    <scope>NUCLEOTIDE SEQUENCE [LARGE SCALE GENOMIC DNA]</scope>
    <source>
        <strain evidence="1 2">ALG-7-W6</strain>
    </source>
</reference>
<dbReference type="Proteomes" id="UP000187455">
    <property type="component" value="Unassembled WGS sequence"/>
</dbReference>
<protein>
    <submittedName>
        <fullName evidence="1">Uncharacterized protein</fullName>
    </submittedName>
</protein>
<dbReference type="AlphaFoldDB" id="A0A1R0H6T7"/>
<dbReference type="EMBL" id="LSSL01000355">
    <property type="protein sequence ID" value="OLY84798.1"/>
    <property type="molecule type" value="Genomic_DNA"/>
</dbReference>
<sequence>MAVQVAVNGSLDVHKTNKLKISQLSREFRSIVSTNCGFVQEVVRDTSFCPSAFLERLDKLGTSALKPVTILLTSYICNLQDQLGLRDLSGINGASEPSLSSVGAATDRIGLVTQAVSRTDIDLHRLSICFPWIHSDIPLNVLVPTLESTIPEVAQKAIQFPDAMKSFYFPYLVPKRMDRKIVAQFRSCHSLFISAVQRISAETPGFGTNDDGEIACSLPIIDFDDAVATDLLTDDEKYGHLLRLGLINEYSKNDAGFYTSAINQDIADISRIN</sequence>
<name>A0A1R0H6T7_9FUNG</name>
<comment type="caution">
    <text evidence="1">The sequence shown here is derived from an EMBL/GenBank/DDBJ whole genome shotgun (WGS) entry which is preliminary data.</text>
</comment>